<protein>
    <submittedName>
        <fullName evidence="1">Uncharacterized protein</fullName>
    </submittedName>
</protein>
<gene>
    <name evidence="1" type="ORF">J2S13_001639</name>
</gene>
<accession>A0AAJ1SYP0</accession>
<organism evidence="1 2">
    <name type="scientific">Oikeobacillus pervagus</name>
    <dbReference type="NCBI Taxonomy" id="1325931"/>
    <lineage>
        <taxon>Bacteria</taxon>
        <taxon>Bacillati</taxon>
        <taxon>Bacillota</taxon>
        <taxon>Bacilli</taxon>
        <taxon>Bacillales</taxon>
        <taxon>Bacillaceae</taxon>
        <taxon>Oikeobacillus</taxon>
    </lineage>
</organism>
<comment type="caution">
    <text evidence="1">The sequence shown here is derived from an EMBL/GenBank/DDBJ whole genome shotgun (WGS) entry which is preliminary data.</text>
</comment>
<dbReference type="AlphaFoldDB" id="A0AAJ1SYP0"/>
<dbReference type="EMBL" id="JAUSUC010000016">
    <property type="protein sequence ID" value="MDQ0215239.1"/>
    <property type="molecule type" value="Genomic_DNA"/>
</dbReference>
<evidence type="ECO:0000313" key="2">
    <source>
        <dbReference type="Proteomes" id="UP001237207"/>
    </source>
</evidence>
<keyword evidence="2" id="KW-1185">Reference proteome</keyword>
<sequence length="149" mass="17443">MLTLHDVKELFHQKNGIIGDHLVFHTVSIAPNEKMPKGLFIVTDDVRDTFTAIEHGAIAAIWPKGQEIPRWIPNYFPIFTMESSFTEAFFDLFQKTLKKMKQKEWEQMIKMIYFKDQLLNDCYFTYDIAEDKHVKALQACLEARLEGRG</sequence>
<name>A0AAJ1SYP0_9BACI</name>
<proteinExistence type="predicted"/>
<dbReference type="Proteomes" id="UP001237207">
    <property type="component" value="Unassembled WGS sequence"/>
</dbReference>
<evidence type="ECO:0000313" key="1">
    <source>
        <dbReference type="EMBL" id="MDQ0215239.1"/>
    </source>
</evidence>
<reference evidence="1" key="1">
    <citation type="submission" date="2023-07" db="EMBL/GenBank/DDBJ databases">
        <title>Genomic Encyclopedia of Type Strains, Phase IV (KMG-IV): sequencing the most valuable type-strain genomes for metagenomic binning, comparative biology and taxonomic classification.</title>
        <authorList>
            <person name="Goeker M."/>
        </authorList>
    </citation>
    <scope>NUCLEOTIDE SEQUENCE</scope>
    <source>
        <strain evidence="1">DSM 23947</strain>
    </source>
</reference>
<dbReference type="RefSeq" id="WP_307257234.1">
    <property type="nucleotide sequence ID" value="NZ_JAUSUC010000016.1"/>
</dbReference>